<comment type="caution">
    <text evidence="2">The sequence shown here is derived from an EMBL/GenBank/DDBJ whole genome shotgun (WGS) entry which is preliminary data.</text>
</comment>
<protein>
    <recommendedName>
        <fullName evidence="4">DUF4832 domain-containing protein</fullName>
    </recommendedName>
</protein>
<feature type="signal peptide" evidence="1">
    <location>
        <begin position="1"/>
        <end position="27"/>
    </location>
</feature>
<evidence type="ECO:0000313" key="3">
    <source>
        <dbReference type="Proteomes" id="UP001597393"/>
    </source>
</evidence>
<organism evidence="2 3">
    <name type="scientific">Sphingobacterium corticis</name>
    <dbReference type="NCBI Taxonomy" id="1812823"/>
    <lineage>
        <taxon>Bacteria</taxon>
        <taxon>Pseudomonadati</taxon>
        <taxon>Bacteroidota</taxon>
        <taxon>Sphingobacteriia</taxon>
        <taxon>Sphingobacteriales</taxon>
        <taxon>Sphingobacteriaceae</taxon>
        <taxon>Sphingobacterium</taxon>
    </lineage>
</organism>
<dbReference type="Proteomes" id="UP001597393">
    <property type="component" value="Unassembled WGS sequence"/>
</dbReference>
<feature type="chain" id="PRO_5046794342" description="DUF4832 domain-containing protein" evidence="1">
    <location>
        <begin position="28"/>
        <end position="565"/>
    </location>
</feature>
<sequence>MNYFSRITSIIALTVATCSLHSCNNNASKTDTATVSTESPRIINIINFIRQTDYRVEGADSLLFDATTKQVAQLKKHQLPGTFLLQYDALINPKYQDLLKNELDATSEIGAWWEITQPHCEAAGITWRGQHRWVSTANIAFTTGYTPEEREKLVDVYMEKFNSIFGYYPQSAGSWFIDSHSLNYMYEKYNIVASSNCKDQVGTDGYTLWGGYWNQAYYPSKSNAYMPAQTKENQIPVPIFRMLGSDPIYQYDMGVGTSRQGVISLEPVYPDGGKDRRWTEYFLNSIVEQPSLAFNYAQAGQENSFTWEGMKDGLEMQIPIFDSLRNEGKIRIETLAQSGKWFKENFELTPATAVTALEDYRDEGNKSIWYNSRFYRANLYWHGKSFRFRDIHLFDERVASPYLKAPGTGGQFFYFTLPLVDGYFWSTENDLAGLKLMSKAKDGSAEELLLSDPVVKNASSDVLEIVSNDQHNNSFTITLNPDHIQVSCKPSKGESDWYLALHVPAEKKSELPFKELGKSMIKANFRDYDYRVNLKEGAILKGGPLSSHIFQILPNKNSINISTAY</sequence>
<reference evidence="3" key="1">
    <citation type="journal article" date="2019" name="Int. J. Syst. Evol. Microbiol.">
        <title>The Global Catalogue of Microorganisms (GCM) 10K type strain sequencing project: providing services to taxonomists for standard genome sequencing and annotation.</title>
        <authorList>
            <consortium name="The Broad Institute Genomics Platform"/>
            <consortium name="The Broad Institute Genome Sequencing Center for Infectious Disease"/>
            <person name="Wu L."/>
            <person name="Ma J."/>
        </authorList>
    </citation>
    <scope>NUCLEOTIDE SEQUENCE [LARGE SCALE GENOMIC DNA]</scope>
    <source>
        <strain evidence="3">KCTC 42248</strain>
    </source>
</reference>
<keyword evidence="1" id="KW-0732">Signal</keyword>
<proteinExistence type="predicted"/>
<evidence type="ECO:0008006" key="4">
    <source>
        <dbReference type="Google" id="ProtNLM"/>
    </source>
</evidence>
<dbReference type="RefSeq" id="WP_380869409.1">
    <property type="nucleotide sequence ID" value="NZ_JBHUMA010000006.1"/>
</dbReference>
<evidence type="ECO:0000256" key="1">
    <source>
        <dbReference type="SAM" id="SignalP"/>
    </source>
</evidence>
<dbReference type="Gene3D" id="3.20.20.510">
    <property type="entry name" value="Uncharacterised protein PF12979, DUF3863"/>
    <property type="match status" value="1"/>
</dbReference>
<evidence type="ECO:0000313" key="2">
    <source>
        <dbReference type="EMBL" id="MFD2599283.1"/>
    </source>
</evidence>
<gene>
    <name evidence="2" type="ORF">ACFSQ3_09985</name>
</gene>
<name>A0ABW5NKW2_9SPHI</name>
<accession>A0ABW5NKW2</accession>
<dbReference type="EMBL" id="JBHUMA010000006">
    <property type="protein sequence ID" value="MFD2599283.1"/>
    <property type="molecule type" value="Genomic_DNA"/>
</dbReference>
<keyword evidence="3" id="KW-1185">Reference proteome</keyword>